<dbReference type="Proteomes" id="UP001341297">
    <property type="component" value="Unassembled WGS sequence"/>
</dbReference>
<dbReference type="EMBL" id="JARRTL010000019">
    <property type="protein sequence ID" value="MEC0486548.1"/>
    <property type="molecule type" value="Genomic_DNA"/>
</dbReference>
<sequence length="136" mass="15404">MFTERIGLALLFSFLVWLGATMFFVLFGELVLADPGEQHFFVNFLLLEAGTFVILYAVLSLYQKLDRSRYAAVKLGIWGSAAGLFIDTFSLWNHSLIFPKLSQGQVIAFAIWLVCAYAMYLMIPLILIRKEKQGTP</sequence>
<keyword evidence="1" id="KW-0812">Transmembrane</keyword>
<feature type="transmembrane region" description="Helical" evidence="1">
    <location>
        <begin position="104"/>
        <end position="128"/>
    </location>
</feature>
<evidence type="ECO:0000313" key="2">
    <source>
        <dbReference type="EMBL" id="KRT92928.1"/>
    </source>
</evidence>
<feature type="transmembrane region" description="Helical" evidence="1">
    <location>
        <begin position="7"/>
        <end position="28"/>
    </location>
</feature>
<reference evidence="2" key="2">
    <citation type="submission" date="2015-10" db="EMBL/GenBank/DDBJ databases">
        <authorList>
            <person name="Gilbert D.G."/>
        </authorList>
    </citation>
    <scope>NUCLEOTIDE SEQUENCE</scope>
    <source>
        <strain evidence="2">GO-13</strain>
    </source>
</reference>
<evidence type="ECO:0000256" key="1">
    <source>
        <dbReference type="SAM" id="Phobius"/>
    </source>
</evidence>
<keyword evidence="1" id="KW-0472">Membrane</keyword>
<name>A0A0J6ERB0_9BACI</name>
<feature type="transmembrane region" description="Helical" evidence="1">
    <location>
        <begin position="71"/>
        <end position="92"/>
    </location>
</feature>
<gene>
    <name evidence="2" type="ORF">AB447_220525</name>
    <name evidence="3" type="ORF">P8828_17315</name>
</gene>
<dbReference type="AlphaFoldDB" id="A0A0J6ERB0"/>
<reference evidence="2 4" key="1">
    <citation type="journal article" date="2015" name="Int. J. Syst. Evol. Microbiol.">
        <title>Bacillus glycinifermentans sp. nov., isolated from fermented soybean paste.</title>
        <authorList>
            <person name="Kim S.J."/>
            <person name="Dunlap C.A."/>
            <person name="Kwon S.W."/>
            <person name="Rooney A.P."/>
        </authorList>
    </citation>
    <scope>NUCLEOTIDE SEQUENCE [LARGE SCALE GENOMIC DNA]</scope>
    <source>
        <strain evidence="2 4">GO-13</strain>
    </source>
</reference>
<dbReference type="InterPro" id="IPR020509">
    <property type="entry name" value="Uncharacterised_YnzE"/>
</dbReference>
<protein>
    <submittedName>
        <fullName evidence="3">DUF5367 family protein</fullName>
    </submittedName>
</protein>
<dbReference type="Proteomes" id="UP000036168">
    <property type="component" value="Unassembled WGS sequence"/>
</dbReference>
<reference evidence="3 5" key="3">
    <citation type="submission" date="2023-03" db="EMBL/GenBank/DDBJ databases">
        <title>Agriculturally important microbes genome sequencing.</title>
        <authorList>
            <person name="Dunlap C."/>
        </authorList>
    </citation>
    <scope>NUCLEOTIDE SEQUENCE [LARGE SCALE GENOMIC DNA]</scope>
    <source>
        <strain evidence="3 5">CBP-3203</strain>
    </source>
</reference>
<evidence type="ECO:0000313" key="3">
    <source>
        <dbReference type="EMBL" id="MEC0486548.1"/>
    </source>
</evidence>
<dbReference type="PATRIC" id="fig|1664069.3.peg.2447"/>
<accession>A0A0J6ERB0</accession>
<dbReference type="OrthoDB" id="2679428at2"/>
<dbReference type="STRING" id="1664069.BGLY_2419"/>
<comment type="caution">
    <text evidence="2">The sequence shown here is derived from an EMBL/GenBank/DDBJ whole genome shotgun (WGS) entry which is preliminary data.</text>
</comment>
<dbReference type="Pfam" id="PF17329">
    <property type="entry name" value="DUF5367"/>
    <property type="match status" value="1"/>
</dbReference>
<keyword evidence="5" id="KW-1185">Reference proteome</keyword>
<dbReference type="EMBL" id="LECW02000024">
    <property type="protein sequence ID" value="KRT92928.1"/>
    <property type="molecule type" value="Genomic_DNA"/>
</dbReference>
<dbReference type="RefSeq" id="WP_048353411.1">
    <property type="nucleotide sequence ID" value="NZ_CP023481.1"/>
</dbReference>
<feature type="transmembrane region" description="Helical" evidence="1">
    <location>
        <begin position="40"/>
        <end position="59"/>
    </location>
</feature>
<evidence type="ECO:0000313" key="4">
    <source>
        <dbReference type="Proteomes" id="UP000036168"/>
    </source>
</evidence>
<keyword evidence="1" id="KW-1133">Transmembrane helix</keyword>
<organism evidence="2 4">
    <name type="scientific">Bacillus glycinifermentans</name>
    <dbReference type="NCBI Taxonomy" id="1664069"/>
    <lineage>
        <taxon>Bacteria</taxon>
        <taxon>Bacillati</taxon>
        <taxon>Bacillota</taxon>
        <taxon>Bacilli</taxon>
        <taxon>Bacillales</taxon>
        <taxon>Bacillaceae</taxon>
        <taxon>Bacillus</taxon>
    </lineage>
</organism>
<proteinExistence type="predicted"/>
<accession>A0A0J6EUH1</accession>
<evidence type="ECO:0000313" key="5">
    <source>
        <dbReference type="Proteomes" id="UP001341297"/>
    </source>
</evidence>